<comment type="caution">
    <text evidence="1">The sequence shown here is derived from an EMBL/GenBank/DDBJ whole genome shotgun (WGS) entry which is preliminary data.</text>
</comment>
<dbReference type="Proteomes" id="UP000824264">
    <property type="component" value="Unassembled WGS sequence"/>
</dbReference>
<reference evidence="1" key="2">
    <citation type="submission" date="2021-04" db="EMBL/GenBank/DDBJ databases">
        <authorList>
            <person name="Gilroy R."/>
        </authorList>
    </citation>
    <scope>NUCLEOTIDE SEQUENCE</scope>
    <source>
        <strain evidence="1">ChiSxjej5B17-1746</strain>
    </source>
</reference>
<proteinExistence type="predicted"/>
<accession>A0A9D1U7P6</accession>
<organism evidence="1 2">
    <name type="scientific">Candidatus Bilophila faecipullorum</name>
    <dbReference type="NCBI Taxonomy" id="2838482"/>
    <lineage>
        <taxon>Bacteria</taxon>
        <taxon>Pseudomonadati</taxon>
        <taxon>Thermodesulfobacteriota</taxon>
        <taxon>Desulfovibrionia</taxon>
        <taxon>Desulfovibrionales</taxon>
        <taxon>Desulfovibrionaceae</taxon>
        <taxon>Bilophila</taxon>
    </lineage>
</organism>
<reference evidence="1" key="1">
    <citation type="journal article" date="2021" name="PeerJ">
        <title>Extensive microbial diversity within the chicken gut microbiome revealed by metagenomics and culture.</title>
        <authorList>
            <person name="Gilroy R."/>
            <person name="Ravi A."/>
            <person name="Getino M."/>
            <person name="Pursley I."/>
            <person name="Horton D.L."/>
            <person name="Alikhan N.F."/>
            <person name="Baker D."/>
            <person name="Gharbi K."/>
            <person name="Hall N."/>
            <person name="Watson M."/>
            <person name="Adriaenssens E.M."/>
            <person name="Foster-Nyarko E."/>
            <person name="Jarju S."/>
            <person name="Secka A."/>
            <person name="Antonio M."/>
            <person name="Oren A."/>
            <person name="Chaudhuri R.R."/>
            <person name="La Ragione R."/>
            <person name="Hildebrand F."/>
            <person name="Pallen M.J."/>
        </authorList>
    </citation>
    <scope>NUCLEOTIDE SEQUENCE</scope>
    <source>
        <strain evidence="1">ChiSxjej5B17-1746</strain>
    </source>
</reference>
<dbReference type="EMBL" id="DXGI01000047">
    <property type="protein sequence ID" value="HIW77774.1"/>
    <property type="molecule type" value="Genomic_DNA"/>
</dbReference>
<name>A0A9D1U7P6_9BACT</name>
<dbReference type="AlphaFoldDB" id="A0A9D1U7P6"/>
<protein>
    <submittedName>
        <fullName evidence="1">Formin-like protein 18</fullName>
    </submittedName>
</protein>
<evidence type="ECO:0000313" key="1">
    <source>
        <dbReference type="EMBL" id="HIW77774.1"/>
    </source>
</evidence>
<sequence length="114" mass="13025">MGKYLQIRVSAWTYSEEDVAAAWPALIALAWPRPARPDERRGVLELAAALENELSFGDWPRDVAEALRDDIARIGRLRRVLEEALSDWEPRKANMLSDELEDELTKLNDKAPRP</sequence>
<evidence type="ECO:0000313" key="2">
    <source>
        <dbReference type="Proteomes" id="UP000824264"/>
    </source>
</evidence>
<gene>
    <name evidence="1" type="ORF">H9874_01335</name>
</gene>